<evidence type="ECO:0000313" key="2">
    <source>
        <dbReference type="Proteomes" id="UP000032247"/>
    </source>
</evidence>
<dbReference type="AlphaFoldDB" id="A0A0D1JKB5"/>
<sequence>MVTSDFSERLQENDHLLGEFVEYLESLVRKKGANLQEI</sequence>
<comment type="caution">
    <text evidence="1">The sequence shown here is derived from an EMBL/GenBank/DDBJ whole genome shotgun (WGS) entry which is preliminary data.</text>
</comment>
<dbReference type="PATRIC" id="fig|1423.173.peg.85"/>
<proteinExistence type="predicted"/>
<reference evidence="1 2" key="1">
    <citation type="submission" date="2014-12" db="EMBL/GenBank/DDBJ databases">
        <title>Comparative genome analysis of Bacillus coagulans HM-08, Clostridium butyricum HM-68, Bacillus subtilis HM-66 and Bacillus licheniformis BL-09.</title>
        <authorList>
            <person name="Zhang H."/>
        </authorList>
    </citation>
    <scope>NUCLEOTIDE SEQUENCE [LARGE SCALE GENOMIC DNA]</scope>
    <source>
        <strain evidence="1 2">HM-66</strain>
    </source>
</reference>
<protein>
    <submittedName>
        <fullName evidence="1">Uncharacterized protein</fullName>
    </submittedName>
</protein>
<organism evidence="1 2">
    <name type="scientific">Bacillus subtilis</name>
    <dbReference type="NCBI Taxonomy" id="1423"/>
    <lineage>
        <taxon>Bacteria</taxon>
        <taxon>Bacillati</taxon>
        <taxon>Bacillota</taxon>
        <taxon>Bacilli</taxon>
        <taxon>Bacillales</taxon>
        <taxon>Bacillaceae</taxon>
        <taxon>Bacillus</taxon>
    </lineage>
</organism>
<dbReference type="Proteomes" id="UP000032247">
    <property type="component" value="Unassembled WGS sequence"/>
</dbReference>
<name>A0A0D1JKB5_BACIU</name>
<accession>A0A0D1JKB5</accession>
<dbReference type="EMBL" id="JXBC01000001">
    <property type="protein sequence ID" value="KIU12964.1"/>
    <property type="molecule type" value="Genomic_DNA"/>
</dbReference>
<evidence type="ECO:0000313" key="1">
    <source>
        <dbReference type="EMBL" id="KIU12964.1"/>
    </source>
</evidence>
<gene>
    <name evidence="1" type="ORF">SC09_Contig17orf00089</name>
</gene>